<dbReference type="EMBL" id="JAHRHJ020000010">
    <property type="protein sequence ID" value="KAH9297901.1"/>
    <property type="molecule type" value="Genomic_DNA"/>
</dbReference>
<evidence type="ECO:0000313" key="3">
    <source>
        <dbReference type="Proteomes" id="UP000824469"/>
    </source>
</evidence>
<comment type="caution">
    <text evidence="2">The sequence shown here is derived from an EMBL/GenBank/DDBJ whole genome shotgun (WGS) entry which is preliminary data.</text>
</comment>
<organism evidence="2 3">
    <name type="scientific">Taxus chinensis</name>
    <name type="common">Chinese yew</name>
    <name type="synonym">Taxus wallichiana var. chinensis</name>
    <dbReference type="NCBI Taxonomy" id="29808"/>
    <lineage>
        <taxon>Eukaryota</taxon>
        <taxon>Viridiplantae</taxon>
        <taxon>Streptophyta</taxon>
        <taxon>Embryophyta</taxon>
        <taxon>Tracheophyta</taxon>
        <taxon>Spermatophyta</taxon>
        <taxon>Pinopsida</taxon>
        <taxon>Pinidae</taxon>
        <taxon>Conifers II</taxon>
        <taxon>Cupressales</taxon>
        <taxon>Taxaceae</taxon>
        <taxon>Taxus</taxon>
    </lineage>
</organism>
<keyword evidence="1" id="KW-0472">Membrane</keyword>
<proteinExistence type="predicted"/>
<reference evidence="2 3" key="1">
    <citation type="journal article" date="2021" name="Nat. Plants">
        <title>The Taxus genome provides insights into paclitaxel biosynthesis.</title>
        <authorList>
            <person name="Xiong X."/>
            <person name="Gou J."/>
            <person name="Liao Q."/>
            <person name="Li Y."/>
            <person name="Zhou Q."/>
            <person name="Bi G."/>
            <person name="Li C."/>
            <person name="Du R."/>
            <person name="Wang X."/>
            <person name="Sun T."/>
            <person name="Guo L."/>
            <person name="Liang H."/>
            <person name="Lu P."/>
            <person name="Wu Y."/>
            <person name="Zhang Z."/>
            <person name="Ro D.K."/>
            <person name="Shang Y."/>
            <person name="Huang S."/>
            <person name="Yan J."/>
        </authorList>
    </citation>
    <scope>NUCLEOTIDE SEQUENCE [LARGE SCALE GENOMIC DNA]</scope>
    <source>
        <strain evidence="2">Ta-2019</strain>
    </source>
</reference>
<keyword evidence="3" id="KW-1185">Reference proteome</keyword>
<sequence length="123" mass="14218">KQIKLIPAFRYAKESYNLDDRTVMFAKPSTVPQLKLPGSALEDPYLYCYWYLVQLPPEFSITLDYAEHTGDSIPAIGRNNRQNHKVRVDTVNACSITLLVIMYLSIWLLDAVPHARIKKKRNH</sequence>
<feature type="non-terminal residue" evidence="2">
    <location>
        <position position="123"/>
    </location>
</feature>
<gene>
    <name evidence="2" type="ORF">KI387_029583</name>
</gene>
<evidence type="ECO:0000313" key="2">
    <source>
        <dbReference type="EMBL" id="KAH9297901.1"/>
    </source>
</evidence>
<protein>
    <submittedName>
        <fullName evidence="2">Uncharacterized protein</fullName>
    </submittedName>
</protein>
<dbReference type="Proteomes" id="UP000824469">
    <property type="component" value="Unassembled WGS sequence"/>
</dbReference>
<evidence type="ECO:0000256" key="1">
    <source>
        <dbReference type="SAM" id="Phobius"/>
    </source>
</evidence>
<keyword evidence="1" id="KW-1133">Transmembrane helix</keyword>
<name>A0AA38CEM6_TAXCH</name>
<dbReference type="AlphaFoldDB" id="A0AA38CEM6"/>
<feature type="non-terminal residue" evidence="2">
    <location>
        <position position="1"/>
    </location>
</feature>
<keyword evidence="1" id="KW-0812">Transmembrane</keyword>
<feature type="transmembrane region" description="Helical" evidence="1">
    <location>
        <begin position="90"/>
        <end position="109"/>
    </location>
</feature>
<accession>A0AA38CEM6</accession>